<keyword evidence="4 6" id="KW-0949">S-adenosyl-L-methionine</keyword>
<dbReference type="PANTHER" id="PTHR43591:SF24">
    <property type="entry name" value="2-METHOXY-6-POLYPRENYL-1,4-BENZOQUINOL METHYLASE, MITOCHONDRIAL"/>
    <property type="match status" value="1"/>
</dbReference>
<evidence type="ECO:0000256" key="5">
    <source>
        <dbReference type="ARBA" id="ARBA00059758"/>
    </source>
</evidence>
<gene>
    <name evidence="6" type="primary">menG</name>
    <name evidence="7" type="ORF">PL11_006830</name>
</gene>
<dbReference type="EMBL" id="CP018906">
    <property type="protein sequence ID" value="AQW21660.1"/>
    <property type="molecule type" value="Genomic_DNA"/>
</dbReference>
<reference evidence="7 8" key="1">
    <citation type="journal article" date="2015" name="Genome Announc.">
        <title>Genome Sequence of Lactobacillus curieae CCTCC M 2011381T, a Novel Producer of Gamma-aminobutyric Acid.</title>
        <authorList>
            <person name="Wang Y."/>
            <person name="Wang Y."/>
            <person name="Lang C."/>
            <person name="Wei D."/>
            <person name="Xu P."/>
            <person name="Xie J."/>
        </authorList>
    </citation>
    <scope>NUCLEOTIDE SEQUENCE [LARGE SCALE GENOMIC DNA]</scope>
    <source>
        <strain evidence="7 8">CCTCC M 2011381</strain>
    </source>
</reference>
<comment type="function">
    <text evidence="5 6">Methyltransferase required for the conversion of demethylmenaquinol (DMKH2) to menaquinol (MKH2).</text>
</comment>
<dbReference type="NCBIfam" id="TIGR01934">
    <property type="entry name" value="MenG_MenH_UbiE"/>
    <property type="match status" value="1"/>
</dbReference>
<comment type="similarity">
    <text evidence="6">Belongs to the class I-like SAM-binding methyltransferase superfamily. MenG/UbiE family.</text>
</comment>
<dbReference type="FunFam" id="3.40.50.150:FF:000086">
    <property type="entry name" value="Demethylmenaquinone methyltransferase"/>
    <property type="match status" value="1"/>
</dbReference>
<dbReference type="GO" id="GO:0032259">
    <property type="term" value="P:methylation"/>
    <property type="evidence" value="ECO:0007669"/>
    <property type="project" value="UniProtKB-KW"/>
</dbReference>
<keyword evidence="1 6" id="KW-0474">Menaquinone biosynthesis</keyword>
<dbReference type="Proteomes" id="UP000030361">
    <property type="component" value="Chromosome"/>
</dbReference>
<comment type="pathway">
    <text evidence="6">Quinol/quinone metabolism; menaquinone biosynthesis; menaquinol from 1,4-dihydroxy-2-naphthoate: step 2/2.</text>
</comment>
<dbReference type="UniPathway" id="UPA00079">
    <property type="reaction ID" value="UER00169"/>
</dbReference>
<evidence type="ECO:0000256" key="4">
    <source>
        <dbReference type="ARBA" id="ARBA00022691"/>
    </source>
</evidence>
<feature type="binding site" evidence="6">
    <location>
        <position position="61"/>
    </location>
    <ligand>
        <name>S-adenosyl-L-methionine</name>
        <dbReference type="ChEBI" id="CHEBI:59789"/>
    </ligand>
</feature>
<dbReference type="PROSITE" id="PS51608">
    <property type="entry name" value="SAM_MT_UBIE"/>
    <property type="match status" value="1"/>
</dbReference>
<dbReference type="GO" id="GO:0043770">
    <property type="term" value="F:demethylmenaquinone methyltransferase activity"/>
    <property type="evidence" value="ECO:0007669"/>
    <property type="project" value="UniProtKB-UniRule"/>
</dbReference>
<dbReference type="NCBIfam" id="NF001243">
    <property type="entry name" value="PRK00216.1-4"/>
    <property type="match status" value="1"/>
</dbReference>
<name>A0A1S6QJ79_9LACO</name>
<feature type="binding site" evidence="6">
    <location>
        <begin position="110"/>
        <end position="111"/>
    </location>
    <ligand>
        <name>S-adenosyl-L-methionine</name>
        <dbReference type="ChEBI" id="CHEBI:59789"/>
    </ligand>
</feature>
<dbReference type="EC" id="2.1.1.163" evidence="6"/>
<dbReference type="PANTHER" id="PTHR43591">
    <property type="entry name" value="METHYLTRANSFERASE"/>
    <property type="match status" value="1"/>
</dbReference>
<evidence type="ECO:0000256" key="1">
    <source>
        <dbReference type="ARBA" id="ARBA00022428"/>
    </source>
</evidence>
<dbReference type="GO" id="GO:0009234">
    <property type="term" value="P:menaquinone biosynthetic process"/>
    <property type="evidence" value="ECO:0007669"/>
    <property type="project" value="UniProtKB-UniRule"/>
</dbReference>
<evidence type="ECO:0000256" key="2">
    <source>
        <dbReference type="ARBA" id="ARBA00022603"/>
    </source>
</evidence>
<dbReference type="CDD" id="cd02440">
    <property type="entry name" value="AdoMet_MTases"/>
    <property type="match status" value="1"/>
</dbReference>
<feature type="binding site" evidence="6">
    <location>
        <position position="82"/>
    </location>
    <ligand>
        <name>S-adenosyl-L-methionine</name>
        <dbReference type="ChEBI" id="CHEBI:59789"/>
    </ligand>
</feature>
<evidence type="ECO:0000313" key="7">
    <source>
        <dbReference type="EMBL" id="AQW21660.1"/>
    </source>
</evidence>
<organism evidence="7 8">
    <name type="scientific">Lentilactobacillus curieae</name>
    <dbReference type="NCBI Taxonomy" id="1138822"/>
    <lineage>
        <taxon>Bacteria</taxon>
        <taxon>Bacillati</taxon>
        <taxon>Bacillota</taxon>
        <taxon>Bacilli</taxon>
        <taxon>Lactobacillales</taxon>
        <taxon>Lactobacillaceae</taxon>
        <taxon>Lentilactobacillus</taxon>
    </lineage>
</organism>
<dbReference type="Pfam" id="PF01209">
    <property type="entry name" value="Ubie_methyltran"/>
    <property type="match status" value="1"/>
</dbReference>
<evidence type="ECO:0000313" key="8">
    <source>
        <dbReference type="Proteomes" id="UP000030361"/>
    </source>
</evidence>
<dbReference type="InterPro" id="IPR023576">
    <property type="entry name" value="UbiE/COQ5_MeTrFase_CS"/>
</dbReference>
<evidence type="ECO:0000256" key="3">
    <source>
        <dbReference type="ARBA" id="ARBA00022679"/>
    </source>
</evidence>
<evidence type="ECO:0000256" key="6">
    <source>
        <dbReference type="HAMAP-Rule" id="MF_01813"/>
    </source>
</evidence>
<dbReference type="Gene3D" id="3.40.50.150">
    <property type="entry name" value="Vaccinia Virus protein VP39"/>
    <property type="match status" value="1"/>
</dbReference>
<dbReference type="OrthoDB" id="9808140at2"/>
<dbReference type="SUPFAM" id="SSF53335">
    <property type="entry name" value="S-adenosyl-L-methionine-dependent methyltransferases"/>
    <property type="match status" value="1"/>
</dbReference>
<dbReference type="eggNOG" id="COG2226">
    <property type="taxonomic scope" value="Bacteria"/>
</dbReference>
<dbReference type="RefSeq" id="WP_035168266.1">
    <property type="nucleotide sequence ID" value="NZ_CP018906.1"/>
</dbReference>
<dbReference type="HAMAP" id="MF_01813">
    <property type="entry name" value="MenG_UbiE_methyltr"/>
    <property type="match status" value="1"/>
</dbReference>
<comment type="catalytic activity">
    <reaction evidence="6">
        <text>a 2-demethylmenaquinol + S-adenosyl-L-methionine = a menaquinol + S-adenosyl-L-homocysteine + H(+)</text>
        <dbReference type="Rhea" id="RHEA:42640"/>
        <dbReference type="Rhea" id="RHEA-COMP:9539"/>
        <dbReference type="Rhea" id="RHEA-COMP:9563"/>
        <dbReference type="ChEBI" id="CHEBI:15378"/>
        <dbReference type="ChEBI" id="CHEBI:18151"/>
        <dbReference type="ChEBI" id="CHEBI:55437"/>
        <dbReference type="ChEBI" id="CHEBI:57856"/>
        <dbReference type="ChEBI" id="CHEBI:59789"/>
        <dbReference type="EC" id="2.1.1.163"/>
    </reaction>
</comment>
<comment type="caution">
    <text evidence="6">Lacks conserved residue(s) required for the propagation of feature annotation.</text>
</comment>
<dbReference type="InterPro" id="IPR029063">
    <property type="entry name" value="SAM-dependent_MTases_sf"/>
</dbReference>
<dbReference type="PROSITE" id="PS01184">
    <property type="entry name" value="UBIE_2"/>
    <property type="match status" value="1"/>
</dbReference>
<dbReference type="KEGG" id="lcu:PL11_006830"/>
<proteinExistence type="inferred from homology"/>
<dbReference type="InterPro" id="IPR004033">
    <property type="entry name" value="UbiE/COQ5_MeTrFase"/>
</dbReference>
<dbReference type="AlphaFoldDB" id="A0A1S6QJ79"/>
<accession>A0A1S6QJ79</accession>
<dbReference type="PROSITE" id="PS01183">
    <property type="entry name" value="UBIE_1"/>
    <property type="match status" value="1"/>
</dbReference>
<keyword evidence="8" id="KW-1185">Reference proteome</keyword>
<keyword evidence="2 6" id="KW-0489">Methyltransferase</keyword>
<keyword evidence="3 6" id="KW-0808">Transferase</keyword>
<dbReference type="NCBIfam" id="NF001244">
    <property type="entry name" value="PRK00216.1-5"/>
    <property type="match status" value="1"/>
</dbReference>
<sequence length="236" mass="26240">MGLTNQTPEDQVQKIFDEIAGNYDRMNDLISLQSHKRWRNQMVDMMALRQGDHVLDLCCGTADLTIATAGKVGSTGHVVGLDFSKEMVKSGQKKVEQAGLEEQIEFQIGDAMNLPFESNSFDAVTLGFGLRNVPDAAAVLREMRRVVKPGGTVACLETSQPQNPVIKFFWKQYFKLVPVMGQVVSHHFKQYSYLEQTAGQFVSAPKLKQMFETAGLRKVKVKTLMFGAAAIHIGKK</sequence>
<protein>
    <recommendedName>
        <fullName evidence="6">Demethylmenaquinone methyltransferase</fullName>
        <ecNumber evidence="6">2.1.1.163</ecNumber>
    </recommendedName>
</protein>